<reference evidence="2" key="1">
    <citation type="submission" date="2020-10" db="EMBL/GenBank/DDBJ databases">
        <authorList>
            <person name="Gilroy R."/>
        </authorList>
    </citation>
    <scope>NUCLEOTIDE SEQUENCE</scope>
    <source>
        <strain evidence="2">CHK195-4489</strain>
    </source>
</reference>
<dbReference type="AlphaFoldDB" id="A0A9D1I8W9"/>
<proteinExistence type="predicted"/>
<dbReference type="PANTHER" id="PTHR12862:SF0">
    <property type="entry name" value="N-ACETYL-D-GLUCOSAMINE KINASE"/>
    <property type="match status" value="1"/>
</dbReference>
<protein>
    <recommendedName>
        <fullName evidence="1">ATPase BadF/BadG/BcrA/BcrD type domain-containing protein</fullName>
    </recommendedName>
</protein>
<evidence type="ECO:0000313" key="2">
    <source>
        <dbReference type="EMBL" id="HIU29115.1"/>
    </source>
</evidence>
<name>A0A9D1I8W9_9CLOT</name>
<evidence type="ECO:0000313" key="3">
    <source>
        <dbReference type="Proteomes" id="UP000824089"/>
    </source>
</evidence>
<dbReference type="PANTHER" id="PTHR12862">
    <property type="entry name" value="BADF TYPE ATPASE DOMAIN-CONTAINING PROTEIN"/>
    <property type="match status" value="1"/>
</dbReference>
<feature type="domain" description="ATPase BadF/BadG/BcrA/BcrD type" evidence="1">
    <location>
        <begin position="87"/>
        <end position="242"/>
    </location>
</feature>
<comment type="caution">
    <text evidence="2">The sequence shown here is derived from an EMBL/GenBank/DDBJ whole genome shotgun (WGS) entry which is preliminary data.</text>
</comment>
<dbReference type="InterPro" id="IPR002731">
    <property type="entry name" value="ATPase_BadF"/>
</dbReference>
<dbReference type="Gene3D" id="3.30.420.40">
    <property type="match status" value="1"/>
</dbReference>
<evidence type="ECO:0000259" key="1">
    <source>
        <dbReference type="Pfam" id="PF01869"/>
    </source>
</evidence>
<organism evidence="2 3">
    <name type="scientific">Candidatus Egerieisoma faecipullorum</name>
    <dbReference type="NCBI Taxonomy" id="2840963"/>
    <lineage>
        <taxon>Bacteria</taxon>
        <taxon>Bacillati</taxon>
        <taxon>Bacillota</taxon>
        <taxon>Clostridia</taxon>
        <taxon>Eubacteriales</taxon>
        <taxon>Clostridiaceae</taxon>
        <taxon>Clostridiaceae incertae sedis</taxon>
        <taxon>Candidatus Egerieisoma</taxon>
    </lineage>
</organism>
<sequence length="357" mass="39343">MFYLSIHGGNSNFDVIAFNENCEILGRGHRSGIDNCFEPQQTVLRHISEAVIECVVDLYSLGFSGRFECVYYCMVDKRNLLKECFLQIGYDIGEYILLEEPYCYLLAGGLTETGCVALSSTGSCAAFCNGRNDLLITGGYGIPVGDEGSSAYIGIRGINMVTRSIGGWGEKTILYDFLCESLGNNTAQVDTVRLLQLLYPDNNYARRLIYVKFARQVVRAAGCGDAVAISILEEAGELMARQTLCAYRLYLSGARGTQNDICMNHRGREQGVVDLSFDRSAHGNQTPGVYVCGSTWKNNPIMLNAFRSFVSRYLPEAQCVETKRAAVYGGFVCFILETYGNNALKEAAVQLDPLQEA</sequence>
<dbReference type="EMBL" id="DVMM01000047">
    <property type="protein sequence ID" value="HIU29115.1"/>
    <property type="molecule type" value="Genomic_DNA"/>
</dbReference>
<dbReference type="Pfam" id="PF01869">
    <property type="entry name" value="BcrAD_BadFG"/>
    <property type="match status" value="1"/>
</dbReference>
<dbReference type="InterPro" id="IPR039758">
    <property type="entry name" value="NAGK-like"/>
</dbReference>
<gene>
    <name evidence="2" type="ORF">IAD50_02335</name>
</gene>
<dbReference type="GO" id="GO:0045127">
    <property type="term" value="F:N-acetylglucosamine kinase activity"/>
    <property type="evidence" value="ECO:0007669"/>
    <property type="project" value="InterPro"/>
</dbReference>
<accession>A0A9D1I8W9</accession>
<reference evidence="2" key="2">
    <citation type="journal article" date="2021" name="PeerJ">
        <title>Extensive microbial diversity within the chicken gut microbiome revealed by metagenomics and culture.</title>
        <authorList>
            <person name="Gilroy R."/>
            <person name="Ravi A."/>
            <person name="Getino M."/>
            <person name="Pursley I."/>
            <person name="Horton D.L."/>
            <person name="Alikhan N.F."/>
            <person name="Baker D."/>
            <person name="Gharbi K."/>
            <person name="Hall N."/>
            <person name="Watson M."/>
            <person name="Adriaenssens E.M."/>
            <person name="Foster-Nyarko E."/>
            <person name="Jarju S."/>
            <person name="Secka A."/>
            <person name="Antonio M."/>
            <person name="Oren A."/>
            <person name="Chaudhuri R.R."/>
            <person name="La Ragione R."/>
            <person name="Hildebrand F."/>
            <person name="Pallen M.J."/>
        </authorList>
    </citation>
    <scope>NUCLEOTIDE SEQUENCE</scope>
    <source>
        <strain evidence="2">CHK195-4489</strain>
    </source>
</reference>
<dbReference type="InterPro" id="IPR043129">
    <property type="entry name" value="ATPase_NBD"/>
</dbReference>
<dbReference type="SUPFAM" id="SSF53067">
    <property type="entry name" value="Actin-like ATPase domain"/>
    <property type="match status" value="1"/>
</dbReference>
<dbReference type="Proteomes" id="UP000824089">
    <property type="component" value="Unassembled WGS sequence"/>
</dbReference>